<gene>
    <name evidence="7" type="ORF">SAMN05660835_00275</name>
</gene>
<keyword evidence="5" id="KW-0249">Electron transport</keyword>
<keyword evidence="2" id="KW-0349">Heme</keyword>
<keyword evidence="1" id="KW-0813">Transport</keyword>
<name>A0A1G6IN91_9BACT</name>
<proteinExistence type="predicted"/>
<organism evidence="7 8">
    <name type="scientific">Desulfurella multipotens</name>
    <dbReference type="NCBI Taxonomy" id="79269"/>
    <lineage>
        <taxon>Bacteria</taxon>
        <taxon>Pseudomonadati</taxon>
        <taxon>Campylobacterota</taxon>
        <taxon>Desulfurellia</taxon>
        <taxon>Desulfurellales</taxon>
        <taxon>Desulfurellaceae</taxon>
        <taxon>Desulfurella</taxon>
    </lineage>
</organism>
<evidence type="ECO:0000313" key="7">
    <source>
        <dbReference type="EMBL" id="SDC07968.1"/>
    </source>
</evidence>
<sequence>MKKTIVILVVLTIAILFIAVYRQSQKPHVNPQKESCFVCHKDIHMDKAHPVDQIGCVVCHGGNPYTTNEAQAHKGLIKNPADLRYAAQTCGKCHKEQVEEVETSLMATNRGIISAVLHKFGYTDNLSSDVTVKDLYEGKFKENKAIQYYEKNCGACHLYKPYGQGPTKEIQERGGGCLDCHAKWVKGNPHVELTMHISDATCVKCHNRSGRIGLSYFGHYETEEYGTPFMDGGPSHYNILGNPDRYYLDLPGDVHYTKAHMSCIDCHTMSDTMGLGLHYKNMTQQVGITCKDCHEPHFVQVPPNSLALKLAFLNGKVPLKAGDYAALEERTGQIIYNVQKINGKAIFFSKETGKAIPIPLVNNKPYHTFAGHKNLSCQACHSAWAPQCYGCHIVNFEGLKQLNWIKYKDTPGAYAELNSYVRFETPQLAFDPHGKVMPVEPGCQDFITIFNKDFKFVKQIKGLSVATIDPHTTQLQSRSCEDCHHNPSTMGFGTGNLSFNPYTKQFKFTPTCDAKASGLGDVPLDMIVNEHGRQMQSFPVKGERAFNKDELVKIYEVGQCVVCHKSYNDPIYRDFSKSYKLFLEHKTPCNKR</sequence>
<evidence type="ECO:0000256" key="1">
    <source>
        <dbReference type="ARBA" id="ARBA00022448"/>
    </source>
</evidence>
<dbReference type="InterPro" id="IPR038266">
    <property type="entry name" value="NapC/NirT_cytc_sf"/>
</dbReference>
<dbReference type="Proteomes" id="UP000199411">
    <property type="component" value="Unassembled WGS sequence"/>
</dbReference>
<dbReference type="PANTHER" id="PTHR35038">
    <property type="entry name" value="DISSIMILATORY SULFITE REDUCTASE SIRA"/>
    <property type="match status" value="1"/>
</dbReference>
<dbReference type="GO" id="GO:0016491">
    <property type="term" value="F:oxidoreductase activity"/>
    <property type="evidence" value="ECO:0007669"/>
    <property type="project" value="TreeGrafter"/>
</dbReference>
<evidence type="ECO:0000256" key="6">
    <source>
        <dbReference type="ARBA" id="ARBA00023004"/>
    </source>
</evidence>
<evidence type="ECO:0000256" key="5">
    <source>
        <dbReference type="ARBA" id="ARBA00022982"/>
    </source>
</evidence>
<dbReference type="OrthoDB" id="9783375at2"/>
<reference evidence="8" key="1">
    <citation type="submission" date="2016-10" db="EMBL/GenBank/DDBJ databases">
        <authorList>
            <person name="Varghese N."/>
            <person name="Submissions S."/>
        </authorList>
    </citation>
    <scope>NUCLEOTIDE SEQUENCE [LARGE SCALE GENOMIC DNA]</scope>
    <source>
        <strain evidence="8">DSM 8415</strain>
    </source>
</reference>
<dbReference type="Gene3D" id="1.10.1130.10">
    <property type="entry name" value="Flavocytochrome C3, Chain A"/>
    <property type="match status" value="1"/>
</dbReference>
<accession>A0A1G6IN91</accession>
<dbReference type="PANTHER" id="PTHR35038:SF8">
    <property type="entry name" value="C-TYPE POLYHEME CYTOCHROME OMCC"/>
    <property type="match status" value="1"/>
</dbReference>
<dbReference type="Gene3D" id="3.90.10.10">
    <property type="entry name" value="Cytochrome C3"/>
    <property type="match status" value="1"/>
</dbReference>
<dbReference type="InterPro" id="IPR036280">
    <property type="entry name" value="Multihaem_cyt_sf"/>
</dbReference>
<keyword evidence="6" id="KW-0408">Iron</keyword>
<keyword evidence="8" id="KW-1185">Reference proteome</keyword>
<dbReference type="SUPFAM" id="SSF48695">
    <property type="entry name" value="Multiheme cytochromes"/>
    <property type="match status" value="1"/>
</dbReference>
<evidence type="ECO:0000313" key="8">
    <source>
        <dbReference type="Proteomes" id="UP000199411"/>
    </source>
</evidence>
<dbReference type="InterPro" id="IPR051829">
    <property type="entry name" value="Multiheme_Cytochr_ET"/>
</dbReference>
<protein>
    <submittedName>
        <fullName evidence="7">Uncharacterized protein</fullName>
    </submittedName>
</protein>
<evidence type="ECO:0000256" key="4">
    <source>
        <dbReference type="ARBA" id="ARBA00022729"/>
    </source>
</evidence>
<evidence type="ECO:0000256" key="3">
    <source>
        <dbReference type="ARBA" id="ARBA00022723"/>
    </source>
</evidence>
<keyword evidence="4" id="KW-0732">Signal</keyword>
<dbReference type="EMBL" id="FMYU01000002">
    <property type="protein sequence ID" value="SDC07968.1"/>
    <property type="molecule type" value="Genomic_DNA"/>
</dbReference>
<dbReference type="GO" id="GO:0046872">
    <property type="term" value="F:metal ion binding"/>
    <property type="evidence" value="ECO:0007669"/>
    <property type="project" value="UniProtKB-KW"/>
</dbReference>
<dbReference type="RefSeq" id="WP_092127643.1">
    <property type="nucleotide sequence ID" value="NZ_FMYU01000002.1"/>
</dbReference>
<keyword evidence="3" id="KW-0479">Metal-binding</keyword>
<dbReference type="AlphaFoldDB" id="A0A1G6IN91"/>
<dbReference type="Gene3D" id="1.10.3820.10">
    <property type="entry name" value="Di-heme elbow motif domain"/>
    <property type="match status" value="1"/>
</dbReference>
<evidence type="ECO:0000256" key="2">
    <source>
        <dbReference type="ARBA" id="ARBA00022617"/>
    </source>
</evidence>